<dbReference type="EMBL" id="FRDM01000002">
    <property type="protein sequence ID" value="SHN55506.1"/>
    <property type="molecule type" value="Genomic_DNA"/>
</dbReference>
<dbReference type="Gene3D" id="3.40.50.300">
    <property type="entry name" value="P-loop containing nucleotide triphosphate hydrolases"/>
    <property type="match status" value="1"/>
</dbReference>
<evidence type="ECO:0000256" key="3">
    <source>
        <dbReference type="ARBA" id="ARBA00022475"/>
    </source>
</evidence>
<dbReference type="Pfam" id="PF00005">
    <property type="entry name" value="ABC_tran"/>
    <property type="match status" value="1"/>
</dbReference>
<comment type="subcellular location">
    <subcellularLocation>
        <location evidence="1">Cell membrane</location>
        <topology evidence="1">Peripheral membrane protein</topology>
        <orientation evidence="1">Cytoplasmic side</orientation>
    </subcellularLocation>
</comment>
<proteinExistence type="inferred from homology"/>
<dbReference type="InterPro" id="IPR050763">
    <property type="entry name" value="ABC_transporter_ATP-binding"/>
</dbReference>
<evidence type="ECO:0000313" key="12">
    <source>
        <dbReference type="Proteomes" id="UP000184428"/>
    </source>
</evidence>
<keyword evidence="5 11" id="KW-0067">ATP-binding</keyword>
<dbReference type="InterPro" id="IPR017871">
    <property type="entry name" value="ABC_transporter-like_CS"/>
</dbReference>
<dbReference type="RefSeq" id="WP_072912986.1">
    <property type="nucleotide sequence ID" value="NZ_FRDM01000002.1"/>
</dbReference>
<comment type="similarity">
    <text evidence="9">Belongs to the ABC transporter superfamily. Drug exporter-1 (DrugE1) (TC 3.A.1.105) family.</text>
</comment>
<dbReference type="InterPro" id="IPR003439">
    <property type="entry name" value="ABC_transporter-like_ATP-bd"/>
</dbReference>
<evidence type="ECO:0000256" key="4">
    <source>
        <dbReference type="ARBA" id="ARBA00022741"/>
    </source>
</evidence>
<evidence type="ECO:0000313" key="11">
    <source>
        <dbReference type="EMBL" id="SHN55506.1"/>
    </source>
</evidence>
<dbReference type="GO" id="GO:0043215">
    <property type="term" value="P:daunorubicin transport"/>
    <property type="evidence" value="ECO:0007669"/>
    <property type="project" value="InterPro"/>
</dbReference>
<protein>
    <submittedName>
        <fullName evidence="11">ABC-2 type transport system ATP-binding protein</fullName>
    </submittedName>
</protein>
<gene>
    <name evidence="11" type="ORF">SAMN05660350_00585</name>
</gene>
<dbReference type="PROSITE" id="PS00211">
    <property type="entry name" value="ABC_TRANSPORTER_1"/>
    <property type="match status" value="1"/>
</dbReference>
<keyword evidence="2" id="KW-0813">Transport</keyword>
<dbReference type="PANTHER" id="PTHR42711">
    <property type="entry name" value="ABC TRANSPORTER ATP-BINDING PROTEIN"/>
    <property type="match status" value="1"/>
</dbReference>
<dbReference type="SUPFAM" id="SSF52540">
    <property type="entry name" value="P-loop containing nucleoside triphosphate hydrolases"/>
    <property type="match status" value="1"/>
</dbReference>
<dbReference type="GO" id="GO:0005524">
    <property type="term" value="F:ATP binding"/>
    <property type="evidence" value="ECO:0007669"/>
    <property type="project" value="UniProtKB-KW"/>
</dbReference>
<dbReference type="GO" id="GO:0046677">
    <property type="term" value="P:response to antibiotic"/>
    <property type="evidence" value="ECO:0007669"/>
    <property type="project" value="UniProtKB-KW"/>
</dbReference>
<evidence type="ECO:0000256" key="1">
    <source>
        <dbReference type="ARBA" id="ARBA00004413"/>
    </source>
</evidence>
<evidence type="ECO:0000256" key="7">
    <source>
        <dbReference type="ARBA" id="ARBA00023136"/>
    </source>
</evidence>
<dbReference type="InterPro" id="IPR027417">
    <property type="entry name" value="P-loop_NTPase"/>
</dbReference>
<dbReference type="FunFam" id="3.40.50.300:FF:000589">
    <property type="entry name" value="ABC transporter, ATP-binding subunit"/>
    <property type="match status" value="1"/>
</dbReference>
<dbReference type="PROSITE" id="PS50893">
    <property type="entry name" value="ABC_TRANSPORTER_2"/>
    <property type="match status" value="1"/>
</dbReference>
<keyword evidence="3" id="KW-1003">Cell membrane</keyword>
<dbReference type="Proteomes" id="UP000184428">
    <property type="component" value="Unassembled WGS sequence"/>
</dbReference>
<dbReference type="OrthoDB" id="9804819at2"/>
<keyword evidence="6" id="KW-1278">Translocase</keyword>
<evidence type="ECO:0000256" key="6">
    <source>
        <dbReference type="ARBA" id="ARBA00022967"/>
    </source>
</evidence>
<dbReference type="AlphaFoldDB" id="A0A1M7SAK3"/>
<accession>A0A1M7SAK3</accession>
<evidence type="ECO:0000256" key="2">
    <source>
        <dbReference type="ARBA" id="ARBA00022448"/>
    </source>
</evidence>
<keyword evidence="8" id="KW-0046">Antibiotic resistance</keyword>
<dbReference type="GO" id="GO:0005886">
    <property type="term" value="C:plasma membrane"/>
    <property type="evidence" value="ECO:0007669"/>
    <property type="project" value="UniProtKB-SubCell"/>
</dbReference>
<evidence type="ECO:0000256" key="9">
    <source>
        <dbReference type="ARBA" id="ARBA00049985"/>
    </source>
</evidence>
<dbReference type="GO" id="GO:1900753">
    <property type="term" value="P:doxorubicin transport"/>
    <property type="evidence" value="ECO:0007669"/>
    <property type="project" value="InterPro"/>
</dbReference>
<evidence type="ECO:0000256" key="5">
    <source>
        <dbReference type="ARBA" id="ARBA00022840"/>
    </source>
</evidence>
<reference evidence="11 12" key="1">
    <citation type="submission" date="2016-12" db="EMBL/GenBank/DDBJ databases">
        <authorList>
            <person name="Song W.-J."/>
            <person name="Kurnit D.M."/>
        </authorList>
    </citation>
    <scope>NUCLEOTIDE SEQUENCE [LARGE SCALE GENOMIC DNA]</scope>
    <source>
        <strain evidence="11 12">DSM 43162</strain>
    </source>
</reference>
<dbReference type="PANTHER" id="PTHR42711:SF19">
    <property type="entry name" value="DOXORUBICIN RESISTANCE ATP-BINDING PROTEIN DRRA"/>
    <property type="match status" value="1"/>
</dbReference>
<dbReference type="NCBIfam" id="TIGR01188">
    <property type="entry name" value="drrA"/>
    <property type="match status" value="1"/>
</dbReference>
<organism evidence="11 12">
    <name type="scientific">Geodermatophilus obscurus</name>
    <dbReference type="NCBI Taxonomy" id="1861"/>
    <lineage>
        <taxon>Bacteria</taxon>
        <taxon>Bacillati</taxon>
        <taxon>Actinomycetota</taxon>
        <taxon>Actinomycetes</taxon>
        <taxon>Geodermatophilales</taxon>
        <taxon>Geodermatophilaceae</taxon>
        <taxon>Geodermatophilus</taxon>
    </lineage>
</organism>
<dbReference type="InterPro" id="IPR005894">
    <property type="entry name" value="DrrA"/>
</dbReference>
<evidence type="ECO:0000259" key="10">
    <source>
        <dbReference type="PROSITE" id="PS50893"/>
    </source>
</evidence>
<sequence>MTAQPALAIEAVGLEKSFGDTRAVAGVDLAVPAGAIYGVLGPNGAGKTTTIRMLATLIAPDAGSARVLGHDVVTESDAVRGLVSLTGQLASVDEELTGRENLVLVGRLLGHRRAAARARADELLEAFGIADAAGRLVKHYSGGMRRRLDIAASLVVTPQLVFLDEPTTGLDPRSRNQVWEIARALAAAGTTILLCTQYLEEADQLADGIAVIDRGRVIAEGTPGQLKASVGTGSLHVRLLDPGRRAEAARVLGAAVGTVVLEPDPAALSAACADAERAAVGVGELGRAGLGVAGFSLDQPSLDEVFLALTGHAAEQHPSGTLEA</sequence>
<evidence type="ECO:0000256" key="8">
    <source>
        <dbReference type="ARBA" id="ARBA00023251"/>
    </source>
</evidence>
<dbReference type="InterPro" id="IPR003593">
    <property type="entry name" value="AAA+_ATPase"/>
</dbReference>
<dbReference type="SMART" id="SM00382">
    <property type="entry name" value="AAA"/>
    <property type="match status" value="1"/>
</dbReference>
<name>A0A1M7SAK3_9ACTN</name>
<feature type="domain" description="ABC transporter" evidence="10">
    <location>
        <begin position="9"/>
        <end position="239"/>
    </location>
</feature>
<keyword evidence="4" id="KW-0547">Nucleotide-binding</keyword>
<dbReference type="GO" id="GO:0016887">
    <property type="term" value="F:ATP hydrolysis activity"/>
    <property type="evidence" value="ECO:0007669"/>
    <property type="project" value="InterPro"/>
</dbReference>
<keyword evidence="7" id="KW-0472">Membrane</keyword>